<comment type="caution">
    <text evidence="2">The sequence shown here is derived from an EMBL/GenBank/DDBJ whole genome shotgun (WGS) entry which is preliminary data.</text>
</comment>
<dbReference type="EMBL" id="JABFOF010000001">
    <property type="protein sequence ID" value="KAG2408405.1"/>
    <property type="molecule type" value="Genomic_DNA"/>
</dbReference>
<dbReference type="Proteomes" id="UP000743370">
    <property type="component" value="Unassembled WGS sequence"/>
</dbReference>
<name>A0A8T0LEI3_PHAAN</name>
<proteinExistence type="predicted"/>
<dbReference type="AlphaFoldDB" id="A0A8T0LEI3"/>
<protein>
    <submittedName>
        <fullName evidence="2">Uncharacterized protein</fullName>
    </submittedName>
</protein>
<accession>A0A8T0LEI3</accession>
<keyword evidence="1" id="KW-0812">Transmembrane</keyword>
<evidence type="ECO:0000313" key="3">
    <source>
        <dbReference type="Proteomes" id="UP000743370"/>
    </source>
</evidence>
<keyword evidence="1" id="KW-0472">Membrane</keyword>
<keyword evidence="1" id="KW-1133">Transmembrane helix</keyword>
<evidence type="ECO:0000313" key="2">
    <source>
        <dbReference type="EMBL" id="KAG2408405.1"/>
    </source>
</evidence>
<sequence>MPAFIVLPWFMDEAEMRRSTKLWSMETVEAVREGASDAALLEAAAIWNISVTLAFAFLAGEGVLNFVQRQSRWTTLVKPRGYS</sequence>
<organism evidence="2 3">
    <name type="scientific">Phaseolus angularis</name>
    <name type="common">Azuki bean</name>
    <name type="synonym">Vigna angularis</name>
    <dbReference type="NCBI Taxonomy" id="3914"/>
    <lineage>
        <taxon>Eukaryota</taxon>
        <taxon>Viridiplantae</taxon>
        <taxon>Streptophyta</taxon>
        <taxon>Embryophyta</taxon>
        <taxon>Tracheophyta</taxon>
        <taxon>Spermatophyta</taxon>
        <taxon>Magnoliopsida</taxon>
        <taxon>eudicotyledons</taxon>
        <taxon>Gunneridae</taxon>
        <taxon>Pentapetalae</taxon>
        <taxon>rosids</taxon>
        <taxon>fabids</taxon>
        <taxon>Fabales</taxon>
        <taxon>Fabaceae</taxon>
        <taxon>Papilionoideae</taxon>
        <taxon>50 kb inversion clade</taxon>
        <taxon>NPAAA clade</taxon>
        <taxon>indigoferoid/millettioid clade</taxon>
        <taxon>Phaseoleae</taxon>
        <taxon>Vigna</taxon>
    </lineage>
</organism>
<evidence type="ECO:0000256" key="1">
    <source>
        <dbReference type="SAM" id="Phobius"/>
    </source>
</evidence>
<gene>
    <name evidence="2" type="ORF">HKW66_Vig0032270</name>
</gene>
<feature type="transmembrane region" description="Helical" evidence="1">
    <location>
        <begin position="45"/>
        <end position="67"/>
    </location>
</feature>
<reference evidence="2 3" key="1">
    <citation type="submission" date="2020-05" db="EMBL/GenBank/DDBJ databases">
        <title>Vigna angularis (adzuki bean) Var. LongXiaoDou No. 4 denovo assembly.</title>
        <authorList>
            <person name="Xiang H."/>
        </authorList>
    </citation>
    <scope>NUCLEOTIDE SEQUENCE [LARGE SCALE GENOMIC DNA]</scope>
    <source>
        <tissue evidence="2">Leaf</tissue>
    </source>
</reference>